<dbReference type="AlphaFoldDB" id="A0A7S8FBB0"/>
<reference evidence="1 2" key="1">
    <citation type="journal article" date="2020" name="ISME J.">
        <title>Enrichment and physiological characterization of a novel comammox Nitrospira indicates ammonium inhibition of complete nitrification.</title>
        <authorList>
            <person name="Sakoula D."/>
            <person name="Koch H."/>
            <person name="Frank J."/>
            <person name="Jetten M.S.M."/>
            <person name="van Kessel M.A.H.J."/>
            <person name="Lucker S."/>
        </authorList>
    </citation>
    <scope>NUCLEOTIDE SEQUENCE [LARGE SCALE GENOMIC DNA]</scope>
    <source>
        <strain evidence="1">Comreactor17</strain>
    </source>
</reference>
<protein>
    <submittedName>
        <fullName evidence="1">Uncharacterized protein</fullName>
    </submittedName>
</protein>
<dbReference type="KEGG" id="nkf:Nkreftii_000472"/>
<proteinExistence type="predicted"/>
<evidence type="ECO:0000313" key="1">
    <source>
        <dbReference type="EMBL" id="QPD02698.1"/>
    </source>
</evidence>
<sequence length="44" mass="4939">MTIADALGLLQIVEKQVHLQDWVKSQNHFAARSGPLCGKFLKDM</sequence>
<dbReference type="EMBL" id="CP047423">
    <property type="protein sequence ID" value="QPD02698.1"/>
    <property type="molecule type" value="Genomic_DNA"/>
</dbReference>
<name>A0A7S8FBB0_9BACT</name>
<dbReference type="Proteomes" id="UP000593737">
    <property type="component" value="Chromosome"/>
</dbReference>
<accession>A0A7S8FBB0</accession>
<evidence type="ECO:0000313" key="2">
    <source>
        <dbReference type="Proteomes" id="UP000593737"/>
    </source>
</evidence>
<gene>
    <name evidence="1" type="ORF">Nkreftii_000472</name>
</gene>
<organism evidence="1 2">
    <name type="scientific">Candidatus Nitrospira kreftii</name>
    <dbReference type="NCBI Taxonomy" id="2652173"/>
    <lineage>
        <taxon>Bacteria</taxon>
        <taxon>Pseudomonadati</taxon>
        <taxon>Nitrospirota</taxon>
        <taxon>Nitrospiria</taxon>
        <taxon>Nitrospirales</taxon>
        <taxon>Nitrospiraceae</taxon>
        <taxon>Nitrospira</taxon>
    </lineage>
</organism>